<evidence type="ECO:0000256" key="3">
    <source>
        <dbReference type="ARBA" id="ARBA00022679"/>
    </source>
</evidence>
<protein>
    <submittedName>
        <fullName evidence="7">Cyclopropane-fatty-acyl-phospholipid synthase family protein</fullName>
        <ecNumber evidence="7">2.1.1.-</ecNumber>
    </submittedName>
</protein>
<dbReference type="PIRSF" id="PIRSF003085">
    <property type="entry name" value="CMAS"/>
    <property type="match status" value="1"/>
</dbReference>
<dbReference type="GO" id="GO:0032259">
    <property type="term" value="P:methylation"/>
    <property type="evidence" value="ECO:0007669"/>
    <property type="project" value="UniProtKB-KW"/>
</dbReference>
<dbReference type="PANTHER" id="PTHR43667:SF2">
    <property type="entry name" value="FATTY ACID C-METHYL TRANSFERASE"/>
    <property type="match status" value="1"/>
</dbReference>
<dbReference type="InterPro" id="IPR003333">
    <property type="entry name" value="CMAS"/>
</dbReference>
<evidence type="ECO:0000256" key="4">
    <source>
        <dbReference type="ARBA" id="ARBA00022691"/>
    </source>
</evidence>
<evidence type="ECO:0000256" key="5">
    <source>
        <dbReference type="ARBA" id="ARBA00023098"/>
    </source>
</evidence>
<dbReference type="CDD" id="cd02440">
    <property type="entry name" value="AdoMet_MTases"/>
    <property type="match status" value="1"/>
</dbReference>
<evidence type="ECO:0000256" key="2">
    <source>
        <dbReference type="ARBA" id="ARBA00022603"/>
    </source>
</evidence>
<dbReference type="Pfam" id="PF02353">
    <property type="entry name" value="CMAS"/>
    <property type="match status" value="1"/>
</dbReference>
<evidence type="ECO:0000256" key="1">
    <source>
        <dbReference type="ARBA" id="ARBA00010815"/>
    </source>
</evidence>
<evidence type="ECO:0000256" key="6">
    <source>
        <dbReference type="SAM" id="MobiDB-lite"/>
    </source>
</evidence>
<feature type="region of interest" description="Disordered" evidence="6">
    <location>
        <begin position="1"/>
        <end position="29"/>
    </location>
</feature>
<name>A0ABU3VZZ9_9GAMM</name>
<dbReference type="PANTHER" id="PTHR43667">
    <property type="entry name" value="CYCLOPROPANE-FATTY-ACYL-PHOSPHOLIPID SYNTHASE"/>
    <property type="match status" value="1"/>
</dbReference>
<sequence>MANLESANTVSQTGNGNSNGDAASSRDGGRAATQLTRKLVLAQLGALGNGVLRIREPGRADVVVGDGDARYPDAEMVVHDASTWTDLVTGGSIGAAETFVAGDWDTPDLTSLLRFFARNVDRMNRFEDRFAWISKPLLKGLHWLNRNTPTGSRKNIQAHYDLGNELFETFLDPTMMYSSAKYPHEQASLEEAAVHKLDLICRKLDLGPDDHVVEIGTGWGGFAIHAAKHYGCRVTTTTISEQQLALAKARVEDEGLVDRITLLFDDYRDLAGQFDKLVSIEMIEAVGPQYLDSYLAKIDQLLKPGGRALIQAINMPEQRYQRALKNVDFIQRFIFPGSFIPSFGAILGSVRRRSDLVLSHVEDLTPDYARTLADWCQRFMAHSDRLEALGYDQRFRRLWQFYFAYCEAGFSERTVGVAQIQLEKPVGV</sequence>
<keyword evidence="5" id="KW-0443">Lipid metabolism</keyword>
<dbReference type="EMBL" id="JAWIIJ010000009">
    <property type="protein sequence ID" value="MDV2079874.1"/>
    <property type="molecule type" value="Genomic_DNA"/>
</dbReference>
<keyword evidence="3 7" id="KW-0808">Transferase</keyword>
<organism evidence="7 8">
    <name type="scientific">Marinobacter xestospongiae</name>
    <dbReference type="NCBI Taxonomy" id="994319"/>
    <lineage>
        <taxon>Bacteria</taxon>
        <taxon>Pseudomonadati</taxon>
        <taxon>Pseudomonadota</taxon>
        <taxon>Gammaproteobacteria</taxon>
        <taxon>Pseudomonadales</taxon>
        <taxon>Marinobacteraceae</taxon>
        <taxon>Marinobacter</taxon>
    </lineage>
</organism>
<dbReference type="GO" id="GO:0008168">
    <property type="term" value="F:methyltransferase activity"/>
    <property type="evidence" value="ECO:0007669"/>
    <property type="project" value="UniProtKB-KW"/>
</dbReference>
<reference evidence="7 8" key="1">
    <citation type="submission" date="2023-10" db="EMBL/GenBank/DDBJ databases">
        <title>Characteristics and mechanism of a salt-tolerant marine origin heterotrophic nitrifying- aerobic denitrifying bacteria Marinobacter xestospongiae HN1.</title>
        <authorList>
            <person name="Qi R."/>
        </authorList>
    </citation>
    <scope>NUCLEOTIDE SEQUENCE [LARGE SCALE GENOMIC DNA]</scope>
    <source>
        <strain evidence="7 8">HN1</strain>
    </source>
</reference>
<proteinExistence type="inferred from homology"/>
<feature type="compositionally biased region" description="Polar residues" evidence="6">
    <location>
        <begin position="1"/>
        <end position="22"/>
    </location>
</feature>
<dbReference type="SUPFAM" id="SSF53335">
    <property type="entry name" value="S-adenosyl-L-methionine-dependent methyltransferases"/>
    <property type="match status" value="1"/>
</dbReference>
<dbReference type="InterPro" id="IPR050723">
    <property type="entry name" value="CFA/CMAS"/>
</dbReference>
<dbReference type="Gene3D" id="3.40.50.150">
    <property type="entry name" value="Vaccinia Virus protein VP39"/>
    <property type="match status" value="1"/>
</dbReference>
<comment type="similarity">
    <text evidence="1">Belongs to the CFA/CMAS family.</text>
</comment>
<dbReference type="Proteomes" id="UP001269819">
    <property type="component" value="Unassembled WGS sequence"/>
</dbReference>
<evidence type="ECO:0000313" key="7">
    <source>
        <dbReference type="EMBL" id="MDV2079874.1"/>
    </source>
</evidence>
<dbReference type="RefSeq" id="WP_316974350.1">
    <property type="nucleotide sequence ID" value="NZ_JAWIIJ010000009.1"/>
</dbReference>
<keyword evidence="4" id="KW-0949">S-adenosyl-L-methionine</keyword>
<dbReference type="InterPro" id="IPR029063">
    <property type="entry name" value="SAM-dependent_MTases_sf"/>
</dbReference>
<keyword evidence="2 7" id="KW-0489">Methyltransferase</keyword>
<keyword evidence="8" id="KW-1185">Reference proteome</keyword>
<dbReference type="EC" id="2.1.1.-" evidence="7"/>
<evidence type="ECO:0000313" key="8">
    <source>
        <dbReference type="Proteomes" id="UP001269819"/>
    </source>
</evidence>
<comment type="caution">
    <text evidence="7">The sequence shown here is derived from an EMBL/GenBank/DDBJ whole genome shotgun (WGS) entry which is preliminary data.</text>
</comment>
<gene>
    <name evidence="7" type="ORF">RYS15_14385</name>
</gene>
<accession>A0ABU3VZZ9</accession>